<dbReference type="EMBL" id="AP026818">
    <property type="protein sequence ID" value="BDR81523.1"/>
    <property type="molecule type" value="Genomic_DNA"/>
</dbReference>
<protein>
    <recommendedName>
        <fullName evidence="1">Polymerase beta nucleotidyltransferase domain-containing protein</fullName>
    </recommendedName>
</protein>
<organism evidence="3 6">
    <name type="scientific">Clostridium tetani</name>
    <dbReference type="NCBI Taxonomy" id="1513"/>
    <lineage>
        <taxon>Bacteria</taxon>
        <taxon>Bacillati</taxon>
        <taxon>Bacillota</taxon>
        <taxon>Clostridia</taxon>
        <taxon>Eubacteriales</taxon>
        <taxon>Clostridiaceae</taxon>
        <taxon>Clostridium</taxon>
    </lineage>
</organism>
<evidence type="ECO:0000313" key="6">
    <source>
        <dbReference type="Proteomes" id="UP000290921"/>
    </source>
</evidence>
<dbReference type="InterPro" id="IPR041633">
    <property type="entry name" value="Polbeta"/>
</dbReference>
<dbReference type="SUPFAM" id="SSF81301">
    <property type="entry name" value="Nucleotidyltransferase"/>
    <property type="match status" value="1"/>
</dbReference>
<dbReference type="Proteomes" id="UP000290921">
    <property type="component" value="Unassembled WGS sequence"/>
</dbReference>
<reference evidence="2 7" key="2">
    <citation type="submission" date="2022-09" db="EMBL/GenBank/DDBJ databases">
        <title>complete genome sequences of Clostridium tetani str. KHSU-234311-028 isolated from soil.</title>
        <authorList>
            <person name="Sekizuka T."/>
            <person name="Shitada C."/>
            <person name="Takahashi M."/>
            <person name="Kuroda M."/>
        </authorList>
    </citation>
    <scope>NUCLEOTIDE SEQUENCE [LARGE SCALE GENOMIC DNA]</scope>
    <source>
        <strain evidence="2 7">KHSU-234311-028</strain>
    </source>
</reference>
<reference evidence="5 6" key="1">
    <citation type="submission" date="2018-06" db="EMBL/GenBank/DDBJ databases">
        <title>Genome conservation of Clostridium tetani.</title>
        <authorList>
            <person name="Bruggemann H."/>
            <person name="Popoff M.R."/>
        </authorList>
    </citation>
    <scope>NUCLEOTIDE SEQUENCE [LARGE SCALE GENOMIC DNA]</scope>
    <source>
        <strain evidence="3 6">2017.061</strain>
        <strain evidence="4 5">63.05</strain>
    </source>
</reference>
<dbReference type="Pfam" id="PF18765">
    <property type="entry name" value="Polbeta"/>
    <property type="match status" value="1"/>
</dbReference>
<dbReference type="AlphaFoldDB" id="A0A4V1LEW4"/>
<dbReference type="Gene3D" id="3.30.460.10">
    <property type="entry name" value="Beta Polymerase, domain 2"/>
    <property type="match status" value="1"/>
</dbReference>
<evidence type="ECO:0000313" key="7">
    <source>
        <dbReference type="Proteomes" id="UP001321763"/>
    </source>
</evidence>
<evidence type="ECO:0000313" key="5">
    <source>
        <dbReference type="Proteomes" id="UP000290273"/>
    </source>
</evidence>
<sequence length="143" mass="17237">MDKKTLKDKLKNIDGLVTVSQFGSYGTEYWIKNRSDIDLAVVVNENTSYMDTLNIEDEITDIFKNYYNYDNIHLTFVFFKDFWSKYARIAIDSENILIIDECRWFDFQHYVLKYVRNNREFERKLRIAEQYTYFGGIIDDSLL</sequence>
<dbReference type="InterPro" id="IPR043519">
    <property type="entry name" value="NT_sf"/>
</dbReference>
<evidence type="ECO:0000313" key="4">
    <source>
        <dbReference type="EMBL" id="RXI54855.1"/>
    </source>
</evidence>
<evidence type="ECO:0000313" key="2">
    <source>
        <dbReference type="EMBL" id="BDR81523.1"/>
    </source>
</evidence>
<evidence type="ECO:0000313" key="3">
    <source>
        <dbReference type="EMBL" id="RXI49884.1"/>
    </source>
</evidence>
<dbReference type="Proteomes" id="UP001321763">
    <property type="component" value="Chromosome"/>
</dbReference>
<gene>
    <name evidence="3" type="ORF">DP130_02545</name>
    <name evidence="4" type="ORF">DP131_08950</name>
    <name evidence="2" type="ORF">K234311028_17690</name>
</gene>
<dbReference type="PROSITE" id="PS50152">
    <property type="entry name" value="25A_SYNTH_3"/>
    <property type="match status" value="1"/>
</dbReference>
<name>A0A4V1LEW4_CLOTA</name>
<proteinExistence type="predicted"/>
<feature type="domain" description="Polymerase beta nucleotidyltransferase" evidence="1">
    <location>
        <begin position="5"/>
        <end position="64"/>
    </location>
</feature>
<dbReference type="EMBL" id="QMAP01000002">
    <property type="protein sequence ID" value="RXI49884.1"/>
    <property type="molecule type" value="Genomic_DNA"/>
</dbReference>
<dbReference type="EMBL" id="QMAU01000038">
    <property type="protein sequence ID" value="RXI54855.1"/>
    <property type="molecule type" value="Genomic_DNA"/>
</dbReference>
<dbReference type="Proteomes" id="UP000290273">
    <property type="component" value="Unassembled WGS sequence"/>
</dbReference>
<evidence type="ECO:0000259" key="1">
    <source>
        <dbReference type="Pfam" id="PF18765"/>
    </source>
</evidence>
<accession>A0A4V1LEW4</accession>
<dbReference type="RefSeq" id="WP_023438744.1">
    <property type="nucleotide sequence ID" value="NZ_AP026806.1"/>
</dbReference>